<evidence type="ECO:0000313" key="2">
    <source>
        <dbReference type="EMBL" id="KAJ1209759.1"/>
    </source>
</evidence>
<feature type="region of interest" description="Disordered" evidence="1">
    <location>
        <begin position="189"/>
        <end position="211"/>
    </location>
</feature>
<sequence>MDVGWRAEEAMSLTLMTGDVVNAAALQQRDPPAEGQAALVGGGRAAVRCPRGGARPSTASGAGRLLAARVERGVHADLALAPREGPVNDASLHRLRNALEALLHPLEGPFLCHAPRRDVQQRLGALRATRQLPETGHRARPPRARPAPYAIARSAAESLGGRLLSALRHGRTASGETAEVPERFKLGTQAGGGPRLGDGEQAPGAGGGGTLYGRPSLIRAKTGGVMQILPVSNINRGTNNDSEELARCVEQGGAREGWVAVGEWPWVFLGDGPGAPCQHQGEGVILLPSPHARTLRKTGRARLLWRGSCSL</sequence>
<comment type="caution">
    <text evidence="2">The sequence shown here is derived from an EMBL/GenBank/DDBJ whole genome shotgun (WGS) entry which is preliminary data.</text>
</comment>
<evidence type="ECO:0000256" key="1">
    <source>
        <dbReference type="SAM" id="MobiDB-lite"/>
    </source>
</evidence>
<gene>
    <name evidence="2" type="ORF">NDU88_005132</name>
</gene>
<proteinExistence type="predicted"/>
<dbReference type="EMBL" id="JANPWB010000002">
    <property type="protein sequence ID" value="KAJ1209759.1"/>
    <property type="molecule type" value="Genomic_DNA"/>
</dbReference>
<dbReference type="AlphaFoldDB" id="A0AAV7W9K1"/>
<keyword evidence="3" id="KW-1185">Reference proteome</keyword>
<dbReference type="Proteomes" id="UP001066276">
    <property type="component" value="Chromosome 1_2"/>
</dbReference>
<protein>
    <submittedName>
        <fullName evidence="2">Uncharacterized protein</fullName>
    </submittedName>
</protein>
<reference evidence="2" key="1">
    <citation type="journal article" date="2022" name="bioRxiv">
        <title>Sequencing and chromosome-scale assembly of the giantPleurodeles waltlgenome.</title>
        <authorList>
            <person name="Brown T."/>
            <person name="Elewa A."/>
            <person name="Iarovenko S."/>
            <person name="Subramanian E."/>
            <person name="Araus A.J."/>
            <person name="Petzold A."/>
            <person name="Susuki M."/>
            <person name="Suzuki K.-i.T."/>
            <person name="Hayashi T."/>
            <person name="Toyoda A."/>
            <person name="Oliveira C."/>
            <person name="Osipova E."/>
            <person name="Leigh N.D."/>
            <person name="Simon A."/>
            <person name="Yun M.H."/>
        </authorList>
    </citation>
    <scope>NUCLEOTIDE SEQUENCE</scope>
    <source>
        <strain evidence="2">20211129_DDA</strain>
        <tissue evidence="2">Liver</tissue>
    </source>
</reference>
<name>A0AAV7W9K1_PLEWA</name>
<evidence type="ECO:0000313" key="3">
    <source>
        <dbReference type="Proteomes" id="UP001066276"/>
    </source>
</evidence>
<organism evidence="2 3">
    <name type="scientific">Pleurodeles waltl</name>
    <name type="common">Iberian ribbed newt</name>
    <dbReference type="NCBI Taxonomy" id="8319"/>
    <lineage>
        <taxon>Eukaryota</taxon>
        <taxon>Metazoa</taxon>
        <taxon>Chordata</taxon>
        <taxon>Craniata</taxon>
        <taxon>Vertebrata</taxon>
        <taxon>Euteleostomi</taxon>
        <taxon>Amphibia</taxon>
        <taxon>Batrachia</taxon>
        <taxon>Caudata</taxon>
        <taxon>Salamandroidea</taxon>
        <taxon>Salamandridae</taxon>
        <taxon>Pleurodelinae</taxon>
        <taxon>Pleurodeles</taxon>
    </lineage>
</organism>
<accession>A0AAV7W9K1</accession>